<dbReference type="Proteomes" id="UP000494256">
    <property type="component" value="Unassembled WGS sequence"/>
</dbReference>
<dbReference type="OrthoDB" id="1607513at2759"/>
<organism evidence="1 3">
    <name type="scientific">Arctia plantaginis</name>
    <name type="common">Wood tiger moth</name>
    <name type="synonym">Phalaena plantaginis</name>
    <dbReference type="NCBI Taxonomy" id="874455"/>
    <lineage>
        <taxon>Eukaryota</taxon>
        <taxon>Metazoa</taxon>
        <taxon>Ecdysozoa</taxon>
        <taxon>Arthropoda</taxon>
        <taxon>Hexapoda</taxon>
        <taxon>Insecta</taxon>
        <taxon>Pterygota</taxon>
        <taxon>Neoptera</taxon>
        <taxon>Endopterygota</taxon>
        <taxon>Lepidoptera</taxon>
        <taxon>Glossata</taxon>
        <taxon>Ditrysia</taxon>
        <taxon>Noctuoidea</taxon>
        <taxon>Erebidae</taxon>
        <taxon>Arctiinae</taxon>
        <taxon>Arctia</taxon>
    </lineage>
</organism>
<keyword evidence="3" id="KW-1185">Reference proteome</keyword>
<accession>A0A8S1B8B9</accession>
<evidence type="ECO:0000313" key="3">
    <source>
        <dbReference type="Proteomes" id="UP000494106"/>
    </source>
</evidence>
<dbReference type="EMBL" id="CADEBD010000665">
    <property type="protein sequence ID" value="CAB3258711.1"/>
    <property type="molecule type" value="Genomic_DNA"/>
</dbReference>
<dbReference type="EMBL" id="CADEBC010000570">
    <property type="protein sequence ID" value="CAB3255125.1"/>
    <property type="molecule type" value="Genomic_DNA"/>
</dbReference>
<gene>
    <name evidence="1" type="ORF">APLA_LOCUS14711</name>
    <name evidence="2" type="ORF">APLA_LOCUS16335</name>
</gene>
<dbReference type="Proteomes" id="UP000494106">
    <property type="component" value="Unassembled WGS sequence"/>
</dbReference>
<reference evidence="3 4" key="1">
    <citation type="submission" date="2020-04" db="EMBL/GenBank/DDBJ databases">
        <authorList>
            <person name="Wallbank WR R."/>
            <person name="Pardo Diaz C."/>
            <person name="Kozak K."/>
            <person name="Martin S."/>
            <person name="Jiggins C."/>
            <person name="Moest M."/>
            <person name="Warren A I."/>
            <person name="Byers J.R.P. K."/>
            <person name="Montejo-Kovacevich G."/>
            <person name="Yen C E."/>
        </authorList>
    </citation>
    <scope>NUCLEOTIDE SEQUENCE [LARGE SCALE GENOMIC DNA]</scope>
</reference>
<sequence>MWARLKRLGNAIYKPKERILAEKLAEGKIHIVTLQKSLIDEELHEKKLKVALLKEEMEHKRVLFNLQKQEMMLKIEEYKANLGTLKKEQPQLDSSEQK</sequence>
<comment type="caution">
    <text evidence="1">The sequence shown here is derived from an EMBL/GenBank/DDBJ whole genome shotgun (WGS) entry which is preliminary data.</text>
</comment>
<evidence type="ECO:0000313" key="1">
    <source>
        <dbReference type="EMBL" id="CAB3255125.1"/>
    </source>
</evidence>
<name>A0A8S1B8B9_ARCPL</name>
<protein>
    <submittedName>
        <fullName evidence="1">Uncharacterized protein</fullName>
    </submittedName>
</protein>
<evidence type="ECO:0000313" key="4">
    <source>
        <dbReference type="Proteomes" id="UP000494256"/>
    </source>
</evidence>
<proteinExistence type="predicted"/>
<dbReference type="AlphaFoldDB" id="A0A8S1B8B9"/>
<evidence type="ECO:0000313" key="2">
    <source>
        <dbReference type="EMBL" id="CAB3258711.1"/>
    </source>
</evidence>